<keyword evidence="3" id="KW-1185">Reference proteome</keyword>
<feature type="transmembrane region" description="Helical" evidence="1">
    <location>
        <begin position="152"/>
        <end position="174"/>
    </location>
</feature>
<dbReference type="Proteomes" id="UP000256253">
    <property type="component" value="Unassembled WGS sequence"/>
</dbReference>
<keyword evidence="1" id="KW-0472">Membrane</keyword>
<sequence>MTIKQWNIPSQWQEPFVAKLTERGATGAVVNAALEAIDDKCKAEGEKPLALFGEPVPYAESVILPNTKAAAQSRVRAIALAVIGLIGMFLALWGWAEMRQDTDEVLGMAPAIPFAVGLLLVLGAAIADAVLGNKADVITSAPGTGQKGMALLLNKLAPWIIVLLTGIGMLLLYIRNN</sequence>
<protein>
    <submittedName>
        <fullName evidence="2">Uncharacterized protein</fullName>
    </submittedName>
</protein>
<keyword evidence="1" id="KW-1133">Transmembrane helix</keyword>
<organism evidence="2 3">
    <name type="scientific">Calidifontibacter indicus</name>
    <dbReference type="NCBI Taxonomy" id="419650"/>
    <lineage>
        <taxon>Bacteria</taxon>
        <taxon>Bacillati</taxon>
        <taxon>Actinomycetota</taxon>
        <taxon>Actinomycetes</taxon>
        <taxon>Micrococcales</taxon>
        <taxon>Dermacoccaceae</taxon>
        <taxon>Calidifontibacter</taxon>
    </lineage>
</organism>
<dbReference type="AlphaFoldDB" id="A0A3D9UQY4"/>
<evidence type="ECO:0000256" key="1">
    <source>
        <dbReference type="SAM" id="Phobius"/>
    </source>
</evidence>
<gene>
    <name evidence="2" type="ORF">DFJ65_2840</name>
</gene>
<dbReference type="EMBL" id="QTUA01000001">
    <property type="protein sequence ID" value="REF31759.1"/>
    <property type="molecule type" value="Genomic_DNA"/>
</dbReference>
<evidence type="ECO:0000313" key="3">
    <source>
        <dbReference type="Proteomes" id="UP000256253"/>
    </source>
</evidence>
<reference evidence="2 3" key="1">
    <citation type="submission" date="2018-08" db="EMBL/GenBank/DDBJ databases">
        <title>Sequencing the genomes of 1000 actinobacteria strains.</title>
        <authorList>
            <person name="Klenk H.-P."/>
        </authorList>
    </citation>
    <scope>NUCLEOTIDE SEQUENCE [LARGE SCALE GENOMIC DNA]</scope>
    <source>
        <strain evidence="2 3">DSM 22967</strain>
    </source>
</reference>
<dbReference type="RefSeq" id="WP_115923551.1">
    <property type="nucleotide sequence ID" value="NZ_QTUA01000001.1"/>
</dbReference>
<dbReference type="OrthoDB" id="5192631at2"/>
<evidence type="ECO:0000313" key="2">
    <source>
        <dbReference type="EMBL" id="REF31759.1"/>
    </source>
</evidence>
<proteinExistence type="predicted"/>
<feature type="transmembrane region" description="Helical" evidence="1">
    <location>
        <begin position="108"/>
        <end position="131"/>
    </location>
</feature>
<comment type="caution">
    <text evidence="2">The sequence shown here is derived from an EMBL/GenBank/DDBJ whole genome shotgun (WGS) entry which is preliminary data.</text>
</comment>
<name>A0A3D9UQY4_9MICO</name>
<feature type="transmembrane region" description="Helical" evidence="1">
    <location>
        <begin position="77"/>
        <end position="96"/>
    </location>
</feature>
<keyword evidence="1" id="KW-0812">Transmembrane</keyword>
<accession>A0A3D9UQY4</accession>